<name>A0A8X6VZK5_TRICX</name>
<accession>A0A8X6VZK5</accession>
<dbReference type="EMBL" id="BMAU01021371">
    <property type="protein sequence ID" value="GFY25445.1"/>
    <property type="molecule type" value="Genomic_DNA"/>
</dbReference>
<evidence type="ECO:0000313" key="2">
    <source>
        <dbReference type="Proteomes" id="UP000887159"/>
    </source>
</evidence>
<protein>
    <submittedName>
        <fullName evidence="1">Mariner Mos1 transposase</fullName>
    </submittedName>
</protein>
<reference evidence="1" key="1">
    <citation type="submission" date="2020-08" db="EMBL/GenBank/DDBJ databases">
        <title>Multicomponent nature underlies the extraordinary mechanical properties of spider dragline silk.</title>
        <authorList>
            <person name="Kono N."/>
            <person name="Nakamura H."/>
            <person name="Mori M."/>
            <person name="Yoshida Y."/>
            <person name="Ohtoshi R."/>
            <person name="Malay A.D."/>
            <person name="Moran D.A.P."/>
            <person name="Tomita M."/>
            <person name="Numata K."/>
            <person name="Arakawa K."/>
        </authorList>
    </citation>
    <scope>NUCLEOTIDE SEQUENCE</scope>
</reference>
<dbReference type="AlphaFoldDB" id="A0A8X6VZK5"/>
<dbReference type="Proteomes" id="UP000887159">
    <property type="component" value="Unassembled WGS sequence"/>
</dbReference>
<dbReference type="InterPro" id="IPR036388">
    <property type="entry name" value="WH-like_DNA-bd_sf"/>
</dbReference>
<sequence>MVRPLLVKERAESGFNASRTVILKSKTSMAVEERRFSKISEWEALLDQNSCQTQQESSGSLGVTQQAISKRLEVMGVIQKQRNWMPYKLKPVDVERRLFACE</sequence>
<evidence type="ECO:0000313" key="1">
    <source>
        <dbReference type="EMBL" id="GFY25445.1"/>
    </source>
</evidence>
<keyword evidence="2" id="KW-1185">Reference proteome</keyword>
<comment type="caution">
    <text evidence="1">The sequence shown here is derived from an EMBL/GenBank/DDBJ whole genome shotgun (WGS) entry which is preliminary data.</text>
</comment>
<dbReference type="Gene3D" id="1.10.10.10">
    <property type="entry name" value="Winged helix-like DNA-binding domain superfamily/Winged helix DNA-binding domain"/>
    <property type="match status" value="1"/>
</dbReference>
<proteinExistence type="predicted"/>
<gene>
    <name evidence="1" type="primary">EVAR_78102_1</name>
    <name evidence="1" type="ORF">TNCV_2485651</name>
</gene>
<organism evidence="1 2">
    <name type="scientific">Trichonephila clavipes</name>
    <name type="common">Golden silk orbweaver</name>
    <name type="synonym">Nephila clavipes</name>
    <dbReference type="NCBI Taxonomy" id="2585209"/>
    <lineage>
        <taxon>Eukaryota</taxon>
        <taxon>Metazoa</taxon>
        <taxon>Ecdysozoa</taxon>
        <taxon>Arthropoda</taxon>
        <taxon>Chelicerata</taxon>
        <taxon>Arachnida</taxon>
        <taxon>Araneae</taxon>
        <taxon>Araneomorphae</taxon>
        <taxon>Entelegynae</taxon>
        <taxon>Araneoidea</taxon>
        <taxon>Nephilidae</taxon>
        <taxon>Trichonephila</taxon>
    </lineage>
</organism>